<evidence type="ECO:0000313" key="4">
    <source>
        <dbReference type="Proteomes" id="UP001501759"/>
    </source>
</evidence>
<gene>
    <name evidence="3" type="primary">fabG_4</name>
    <name evidence="3" type="ORF">GCM10023335_90560</name>
</gene>
<dbReference type="EMBL" id="BAABKB010000075">
    <property type="protein sequence ID" value="GAA5040258.1"/>
    <property type="molecule type" value="Genomic_DNA"/>
</dbReference>
<evidence type="ECO:0000256" key="2">
    <source>
        <dbReference type="RuleBase" id="RU000363"/>
    </source>
</evidence>
<dbReference type="PRINTS" id="PR00081">
    <property type="entry name" value="GDHRDH"/>
</dbReference>
<sequence length="269" mass="28196">MRGPTRGAWDGDHPMKVLVTGGTSGLGRAMAAALAEAGATVALTGRSGGRADEVAAGLAGAIGIEMDVRDESSVAEAVDLAWSRLDGIDMLVNNAGIGMRTVNPRFMTHPQGFWDVSADGFRAVIDTNLTGYFLVARDVTPRMLAAGGGRIVNISVSESTMHRAGFVPYGPSRAGSDALSRIMAADLRDTGVTVNQLLPGGPTLTGMLPLEAVPEGRQFLEPEVMGPPIVWLASDSAADVHDERIVATEFETWLRARDAAGGTRSRPRS</sequence>
<evidence type="ECO:0000313" key="3">
    <source>
        <dbReference type="EMBL" id="GAA5040258.1"/>
    </source>
</evidence>
<dbReference type="InterPro" id="IPR036291">
    <property type="entry name" value="NAD(P)-bd_dom_sf"/>
</dbReference>
<dbReference type="Proteomes" id="UP001501759">
    <property type="component" value="Unassembled WGS sequence"/>
</dbReference>
<dbReference type="Pfam" id="PF00106">
    <property type="entry name" value="adh_short"/>
    <property type="match status" value="1"/>
</dbReference>
<organism evidence="3 4">
    <name type="scientific">Streptomyces siamensis</name>
    <dbReference type="NCBI Taxonomy" id="1274986"/>
    <lineage>
        <taxon>Bacteria</taxon>
        <taxon>Bacillati</taxon>
        <taxon>Actinomycetota</taxon>
        <taxon>Actinomycetes</taxon>
        <taxon>Kitasatosporales</taxon>
        <taxon>Streptomycetaceae</taxon>
        <taxon>Streptomyces</taxon>
    </lineage>
</organism>
<dbReference type="PRINTS" id="PR00080">
    <property type="entry name" value="SDRFAMILY"/>
</dbReference>
<dbReference type="SUPFAM" id="SSF51735">
    <property type="entry name" value="NAD(P)-binding Rossmann-fold domains"/>
    <property type="match status" value="1"/>
</dbReference>
<keyword evidence="4" id="KW-1185">Reference proteome</keyword>
<accession>A0ABP9JRT7</accession>
<dbReference type="Gene3D" id="3.40.50.720">
    <property type="entry name" value="NAD(P)-binding Rossmann-like Domain"/>
    <property type="match status" value="1"/>
</dbReference>
<dbReference type="PANTHER" id="PTHR42760">
    <property type="entry name" value="SHORT-CHAIN DEHYDROGENASES/REDUCTASES FAMILY MEMBER"/>
    <property type="match status" value="1"/>
</dbReference>
<reference evidence="4" key="1">
    <citation type="journal article" date="2019" name="Int. J. Syst. Evol. Microbiol.">
        <title>The Global Catalogue of Microorganisms (GCM) 10K type strain sequencing project: providing services to taxonomists for standard genome sequencing and annotation.</title>
        <authorList>
            <consortium name="The Broad Institute Genomics Platform"/>
            <consortium name="The Broad Institute Genome Sequencing Center for Infectious Disease"/>
            <person name="Wu L."/>
            <person name="Ma J."/>
        </authorList>
    </citation>
    <scope>NUCLEOTIDE SEQUENCE [LARGE SCALE GENOMIC DNA]</scope>
    <source>
        <strain evidence="4">JCM 18409</strain>
    </source>
</reference>
<protein>
    <submittedName>
        <fullName evidence="3">3-oxoacyl-[acyl-carrier-protein] reductase</fullName>
    </submittedName>
</protein>
<dbReference type="PANTHER" id="PTHR42760:SF40">
    <property type="entry name" value="3-OXOACYL-[ACYL-CARRIER-PROTEIN] REDUCTASE, CHLOROPLASTIC"/>
    <property type="match status" value="1"/>
</dbReference>
<comment type="similarity">
    <text evidence="1 2">Belongs to the short-chain dehydrogenases/reductases (SDR) family.</text>
</comment>
<dbReference type="CDD" id="cd05233">
    <property type="entry name" value="SDR_c"/>
    <property type="match status" value="1"/>
</dbReference>
<evidence type="ECO:0000256" key="1">
    <source>
        <dbReference type="ARBA" id="ARBA00006484"/>
    </source>
</evidence>
<comment type="caution">
    <text evidence="3">The sequence shown here is derived from an EMBL/GenBank/DDBJ whole genome shotgun (WGS) entry which is preliminary data.</text>
</comment>
<dbReference type="InterPro" id="IPR002347">
    <property type="entry name" value="SDR_fam"/>
</dbReference>
<proteinExistence type="inferred from homology"/>
<name>A0ABP9JRT7_9ACTN</name>